<keyword evidence="2" id="KW-1185">Reference proteome</keyword>
<proteinExistence type="predicted"/>
<protein>
    <submittedName>
        <fullName evidence="1">Uncharacterized protein</fullName>
    </submittedName>
</protein>
<accession>A0ABY5E822</accession>
<name>A0ABY5E822_9PSED</name>
<dbReference type="Proteomes" id="UP001059607">
    <property type="component" value="Chromosome"/>
</dbReference>
<evidence type="ECO:0000313" key="2">
    <source>
        <dbReference type="Proteomes" id="UP001059607"/>
    </source>
</evidence>
<gene>
    <name evidence="1" type="ORF">NK667_17350</name>
</gene>
<dbReference type="EMBL" id="CP101125">
    <property type="protein sequence ID" value="UTO11943.1"/>
    <property type="molecule type" value="Genomic_DNA"/>
</dbReference>
<evidence type="ECO:0000313" key="1">
    <source>
        <dbReference type="EMBL" id="UTO11943.1"/>
    </source>
</evidence>
<dbReference type="RefSeq" id="WP_161807669.1">
    <property type="nucleotide sequence ID" value="NZ_CP101125.1"/>
</dbReference>
<reference evidence="1" key="1">
    <citation type="submission" date="2022-07" db="EMBL/GenBank/DDBJ databases">
        <title>Pseudomonas nunamit sp. nov. an antifungal species isolated from Greenland.</title>
        <authorList>
            <person name="Ntana F."/>
            <person name="Hennessy R.C."/>
            <person name="Zervas A."/>
            <person name="Stougaard P."/>
        </authorList>
    </citation>
    <scope>NUCLEOTIDE SEQUENCE</scope>
    <source>
        <strain evidence="1">In5</strain>
    </source>
</reference>
<organism evidence="1 2">
    <name type="scientific">Pseudomonas nunensis</name>
    <dbReference type="NCBI Taxonomy" id="2961896"/>
    <lineage>
        <taxon>Bacteria</taxon>
        <taxon>Pseudomonadati</taxon>
        <taxon>Pseudomonadota</taxon>
        <taxon>Gammaproteobacteria</taxon>
        <taxon>Pseudomonadales</taxon>
        <taxon>Pseudomonadaceae</taxon>
        <taxon>Pseudomonas</taxon>
    </lineage>
</organism>
<sequence length="56" mass="5993">MLPVAAAEHREAAFGGEAVVKPERAVFLKHRVARSHDGFAAERSLAVLGSCYEKGV</sequence>